<feature type="region of interest" description="Disordered" evidence="1">
    <location>
        <begin position="202"/>
        <end position="374"/>
    </location>
</feature>
<feature type="compositionally biased region" description="Basic and acidic residues" evidence="1">
    <location>
        <begin position="237"/>
        <end position="247"/>
    </location>
</feature>
<feature type="region of interest" description="Disordered" evidence="1">
    <location>
        <begin position="98"/>
        <end position="179"/>
    </location>
</feature>
<evidence type="ECO:0000313" key="2">
    <source>
        <dbReference type="EMBL" id="KAK6639466.1"/>
    </source>
</evidence>
<dbReference type="Proteomes" id="UP001372834">
    <property type="component" value="Unassembled WGS sequence"/>
</dbReference>
<evidence type="ECO:0000256" key="1">
    <source>
        <dbReference type="SAM" id="MobiDB-lite"/>
    </source>
</evidence>
<reference evidence="2 3" key="1">
    <citation type="submission" date="2023-10" db="EMBL/GenBank/DDBJ databases">
        <title>Genomes of two closely related lineages of the louse Polyplax serrata with different host specificities.</title>
        <authorList>
            <person name="Martinu J."/>
            <person name="Tarabai H."/>
            <person name="Stefka J."/>
            <person name="Hypsa V."/>
        </authorList>
    </citation>
    <scope>NUCLEOTIDE SEQUENCE [LARGE SCALE GENOMIC DNA]</scope>
    <source>
        <strain evidence="2">HR10_N</strain>
    </source>
</reference>
<dbReference type="EMBL" id="JAWJWE010000003">
    <property type="protein sequence ID" value="KAK6639466.1"/>
    <property type="molecule type" value="Genomic_DNA"/>
</dbReference>
<proteinExistence type="predicted"/>
<feature type="compositionally biased region" description="Polar residues" evidence="1">
    <location>
        <begin position="248"/>
        <end position="263"/>
    </location>
</feature>
<feature type="compositionally biased region" description="Low complexity" evidence="1">
    <location>
        <begin position="321"/>
        <end position="330"/>
    </location>
</feature>
<organism evidence="2 3">
    <name type="scientific">Polyplax serrata</name>
    <name type="common">Common mouse louse</name>
    <dbReference type="NCBI Taxonomy" id="468196"/>
    <lineage>
        <taxon>Eukaryota</taxon>
        <taxon>Metazoa</taxon>
        <taxon>Ecdysozoa</taxon>
        <taxon>Arthropoda</taxon>
        <taxon>Hexapoda</taxon>
        <taxon>Insecta</taxon>
        <taxon>Pterygota</taxon>
        <taxon>Neoptera</taxon>
        <taxon>Paraneoptera</taxon>
        <taxon>Psocodea</taxon>
        <taxon>Troctomorpha</taxon>
        <taxon>Phthiraptera</taxon>
        <taxon>Anoplura</taxon>
        <taxon>Polyplacidae</taxon>
        <taxon>Polyplax</taxon>
    </lineage>
</organism>
<feature type="compositionally biased region" description="Basic and acidic residues" evidence="1">
    <location>
        <begin position="354"/>
        <end position="369"/>
    </location>
</feature>
<gene>
    <name evidence="2" type="ORF">RUM43_007739</name>
</gene>
<sequence length="465" mass="52171">MEGIFPRHDALRIFVKTRSSQKRETQHEINYICASIESKLLLGQIQRKNSGCDEKVIEWIKCCGKNIKFLDFSETVVALLTRLLINNISMLKRSRSMELDNSDRYKSPNLHPSVEGSPTQEGMSLKEDEDSVPQSSKKICNSFNYEETPAESEEIIESNRNSSQGRSETHCRYPQTNESVHVTQSKSIFSHKDSFVYGNPKDEIKGIENPTGSEVTSEASSFFEPNSSNALDLSCKGGKDEKKRDEGNTYQNYQRGTSGNETTAAPLRSNADVKLLGQGNQKKPSLPEQLQIAKIQQQQRRSMQQQQKFLQQMRKSLEPKSSPSSSSSSSNRQETPQTGNKNVKHHGNNGTNHDSNETENHQRSKEDLYPRFPGTHFPHMGYPGYFDPNHPKELPDNHPILPLLDPVYFSALYNAHGFLPPSSPSIAAAFIGTLQDALPKLPMMFPTTSSNASPLLPQKSNENPN</sequence>
<feature type="compositionally biased region" description="Polar residues" evidence="1">
    <location>
        <begin position="132"/>
        <end position="145"/>
    </location>
</feature>
<comment type="caution">
    <text evidence="2">The sequence shown here is derived from an EMBL/GenBank/DDBJ whole genome shotgun (WGS) entry which is preliminary data.</text>
</comment>
<name>A0AAN8SA86_POLSC</name>
<feature type="compositionally biased region" description="Polar residues" evidence="1">
    <location>
        <begin position="210"/>
        <end position="231"/>
    </location>
</feature>
<protein>
    <submittedName>
        <fullName evidence="2">Uncharacterized protein</fullName>
    </submittedName>
</protein>
<feature type="compositionally biased region" description="Low complexity" evidence="1">
    <location>
        <begin position="289"/>
        <end position="314"/>
    </location>
</feature>
<evidence type="ECO:0000313" key="3">
    <source>
        <dbReference type="Proteomes" id="UP001372834"/>
    </source>
</evidence>
<accession>A0AAN8SA86</accession>
<dbReference type="AlphaFoldDB" id="A0AAN8SA86"/>